<feature type="compositionally biased region" description="Polar residues" evidence="1">
    <location>
        <begin position="173"/>
        <end position="186"/>
    </location>
</feature>
<proteinExistence type="predicted"/>
<dbReference type="EMBL" id="EU327989">
    <property type="protein sequence ID" value="ACB13011.1"/>
    <property type="molecule type" value="Genomic_DNA"/>
</dbReference>
<feature type="compositionally biased region" description="Basic residues" evidence="1">
    <location>
        <begin position="121"/>
        <end position="132"/>
    </location>
</feature>
<name>B4Y335_9BURK</name>
<feature type="region of interest" description="Disordered" evidence="1">
    <location>
        <begin position="110"/>
        <end position="132"/>
    </location>
</feature>
<organism evidence="2">
    <name type="scientific">Hydrogenophaga sp. PL2G6</name>
    <dbReference type="NCBI Taxonomy" id="503997"/>
    <lineage>
        <taxon>Bacteria</taxon>
        <taxon>Pseudomonadati</taxon>
        <taxon>Pseudomonadota</taxon>
        <taxon>Betaproteobacteria</taxon>
        <taxon>Burkholderiales</taxon>
        <taxon>Comamonadaceae</taxon>
        <taxon>Hydrogenophaga</taxon>
    </lineage>
</organism>
<protein>
    <submittedName>
        <fullName evidence="2">Uncharacterized protein</fullName>
    </submittedName>
</protein>
<dbReference type="AlphaFoldDB" id="B4Y335"/>
<feature type="region of interest" description="Disordered" evidence="1">
    <location>
        <begin position="42"/>
        <end position="68"/>
    </location>
</feature>
<evidence type="ECO:0000256" key="1">
    <source>
        <dbReference type="SAM" id="MobiDB-lite"/>
    </source>
</evidence>
<accession>B4Y335</accession>
<reference evidence="2" key="1">
    <citation type="journal article" date="2008" name="J. Bacteriol.">
        <title>The evolution of class 1 integrons and the rise of antibiotic resistance.</title>
        <authorList>
            <person name="Gillings M."/>
            <person name="Boucher Y."/>
            <person name="Labbate M."/>
            <person name="Holmes A."/>
            <person name="Krishnan S."/>
            <person name="Holley M."/>
            <person name="Stokes H.W."/>
        </authorList>
    </citation>
    <scope>NUCLEOTIDE SEQUENCE</scope>
</reference>
<evidence type="ECO:0000313" key="2">
    <source>
        <dbReference type="EMBL" id="ACB13011.1"/>
    </source>
</evidence>
<sequence>MTAFGQKQPLFKASMAAALVSLRQQEQRGFACSFRALKYPGPLAPPATRPRRSLAQRSGRPGTKTCPESAVGQRALESAHAPPACSCPVFAAAPSGYRVVAGACVTMPHAGHDAHGARSRRDGRHLGRGHGRLLQRPGHLRAHWPALQERAELRCTRRRHAGFPVPRGLDTGHSGSSSAHMAQSASGRDVAPLAPTHFRLIPCTAQPTRRWCCCRAL</sequence>
<feature type="compositionally biased region" description="Basic and acidic residues" evidence="1">
    <location>
        <begin position="110"/>
        <end position="120"/>
    </location>
</feature>
<feature type="region of interest" description="Disordered" evidence="1">
    <location>
        <begin position="164"/>
        <end position="188"/>
    </location>
</feature>